<protein>
    <submittedName>
        <fullName evidence="1">Uncharacterized protein</fullName>
    </submittedName>
</protein>
<dbReference type="EMBL" id="JACRTD010000017">
    <property type="protein sequence ID" value="MBC8586579.1"/>
    <property type="molecule type" value="Genomic_DNA"/>
</dbReference>
<sequence length="118" mass="12769">MKLPQSNVIMAKSALQSLWEDTVTVNRHIETAGVEGSDMVYSNVLCHLSIAMPPVTSQTDTASVANTQFTLYVDTGIDIKQGDALTITHKAQTIKGVAGLPFKRNFSNVIKVESVVYA</sequence>
<name>A0A926EU91_9FIRM</name>
<evidence type="ECO:0000313" key="2">
    <source>
        <dbReference type="Proteomes" id="UP000623678"/>
    </source>
</evidence>
<reference evidence="1" key="1">
    <citation type="submission" date="2020-08" db="EMBL/GenBank/DDBJ databases">
        <title>Genome public.</title>
        <authorList>
            <person name="Liu C."/>
            <person name="Sun Q."/>
        </authorList>
    </citation>
    <scope>NUCLEOTIDE SEQUENCE</scope>
    <source>
        <strain evidence="1">NSJ-64</strain>
    </source>
</reference>
<evidence type="ECO:0000313" key="1">
    <source>
        <dbReference type="EMBL" id="MBC8586579.1"/>
    </source>
</evidence>
<gene>
    <name evidence="1" type="ORF">H8705_13420</name>
</gene>
<keyword evidence="2" id="KW-1185">Reference proteome</keyword>
<dbReference type="Proteomes" id="UP000623678">
    <property type="component" value="Unassembled WGS sequence"/>
</dbReference>
<dbReference type="AlphaFoldDB" id="A0A926EU91"/>
<proteinExistence type="predicted"/>
<organism evidence="1 2">
    <name type="scientific">Youxingia wuxianensis</name>
    <dbReference type="NCBI Taxonomy" id="2763678"/>
    <lineage>
        <taxon>Bacteria</taxon>
        <taxon>Bacillati</taxon>
        <taxon>Bacillota</taxon>
        <taxon>Clostridia</taxon>
        <taxon>Eubacteriales</taxon>
        <taxon>Oscillospiraceae</taxon>
        <taxon>Youxingia</taxon>
    </lineage>
</organism>
<dbReference type="RefSeq" id="WP_262396298.1">
    <property type="nucleotide sequence ID" value="NZ_JACRTD010000017.1"/>
</dbReference>
<accession>A0A926EU91</accession>
<comment type="caution">
    <text evidence="1">The sequence shown here is derived from an EMBL/GenBank/DDBJ whole genome shotgun (WGS) entry which is preliminary data.</text>
</comment>